<proteinExistence type="predicted"/>
<dbReference type="PROSITE" id="PS51257">
    <property type="entry name" value="PROKAR_LIPOPROTEIN"/>
    <property type="match status" value="1"/>
</dbReference>
<dbReference type="Pfam" id="PF14109">
    <property type="entry name" value="GldH_lipo"/>
    <property type="match status" value="1"/>
</dbReference>
<keyword evidence="1" id="KW-0732">Signal</keyword>
<dbReference type="RefSeq" id="WP_188370069.1">
    <property type="nucleotide sequence ID" value="NZ_BMFH01000001.1"/>
</dbReference>
<name>A0ABQ1QXZ7_9FLAO</name>
<protein>
    <submittedName>
        <fullName evidence="2">Gliding motility lipoprotein GldH</fullName>
    </submittedName>
</protein>
<dbReference type="Proteomes" id="UP000625780">
    <property type="component" value="Unassembled WGS sequence"/>
</dbReference>
<evidence type="ECO:0000313" key="2">
    <source>
        <dbReference type="EMBL" id="GGD49426.1"/>
    </source>
</evidence>
<sequence length="160" mass="18270">MHRATYLLIFLGALLTGCGNAVEFSEFHPLENGRWDRDDIAEFKTPELSSDQVYDFYINVRNDESFPYSNLFLITELESPEGETTRDTLEYVMAEADGTWLGLGYGSIKENKLWYKENIKLPVSGVYTIRIEQAMRKNGSVEGISELEGITDVGLEIERR</sequence>
<evidence type="ECO:0000256" key="1">
    <source>
        <dbReference type="SAM" id="SignalP"/>
    </source>
</evidence>
<evidence type="ECO:0000313" key="3">
    <source>
        <dbReference type="Proteomes" id="UP000625780"/>
    </source>
</evidence>
<comment type="caution">
    <text evidence="2">The sequence shown here is derived from an EMBL/GenBank/DDBJ whole genome shotgun (WGS) entry which is preliminary data.</text>
</comment>
<dbReference type="NCBIfam" id="TIGR03511">
    <property type="entry name" value="GldH_lipo"/>
    <property type="match status" value="1"/>
</dbReference>
<reference evidence="3" key="1">
    <citation type="journal article" date="2019" name="Int. J. Syst. Evol. Microbiol.">
        <title>The Global Catalogue of Microorganisms (GCM) 10K type strain sequencing project: providing services to taxonomists for standard genome sequencing and annotation.</title>
        <authorList>
            <consortium name="The Broad Institute Genomics Platform"/>
            <consortium name="The Broad Institute Genome Sequencing Center for Infectious Disease"/>
            <person name="Wu L."/>
            <person name="Ma J."/>
        </authorList>
    </citation>
    <scope>NUCLEOTIDE SEQUENCE [LARGE SCALE GENOMIC DNA]</scope>
    <source>
        <strain evidence="3">CGMCC 1.12606</strain>
    </source>
</reference>
<gene>
    <name evidence="2" type="primary">gldH</name>
    <name evidence="2" type="ORF">GCM10011361_15130</name>
</gene>
<keyword evidence="2" id="KW-0449">Lipoprotein</keyword>
<feature type="chain" id="PRO_5047439200" evidence="1">
    <location>
        <begin position="22"/>
        <end position="160"/>
    </location>
</feature>
<feature type="signal peptide" evidence="1">
    <location>
        <begin position="1"/>
        <end position="21"/>
    </location>
</feature>
<accession>A0ABQ1QXZ7</accession>
<dbReference type="InterPro" id="IPR020018">
    <property type="entry name" value="Motility-assoc_lipoprot_GldH"/>
</dbReference>
<organism evidence="2 3">
    <name type="scientific">Muriicola marianensis</name>
    <dbReference type="NCBI Taxonomy" id="1324801"/>
    <lineage>
        <taxon>Bacteria</taxon>
        <taxon>Pseudomonadati</taxon>
        <taxon>Bacteroidota</taxon>
        <taxon>Flavobacteriia</taxon>
        <taxon>Flavobacteriales</taxon>
        <taxon>Flavobacteriaceae</taxon>
        <taxon>Muriicola</taxon>
    </lineage>
</organism>
<keyword evidence="3" id="KW-1185">Reference proteome</keyword>
<dbReference type="EMBL" id="BMFH01000001">
    <property type="protein sequence ID" value="GGD49426.1"/>
    <property type="molecule type" value="Genomic_DNA"/>
</dbReference>